<feature type="compositionally biased region" description="Pro residues" evidence="1">
    <location>
        <begin position="97"/>
        <end position="107"/>
    </location>
</feature>
<feature type="region of interest" description="Disordered" evidence="1">
    <location>
        <begin position="1"/>
        <end position="20"/>
    </location>
</feature>
<keyword evidence="3" id="KW-1185">Reference proteome</keyword>
<feature type="region of interest" description="Disordered" evidence="1">
    <location>
        <begin position="218"/>
        <end position="256"/>
    </location>
</feature>
<reference evidence="2" key="1">
    <citation type="journal article" date="2023" name="Mol. Phylogenet. Evol.">
        <title>Genome-scale phylogeny and comparative genomics of the fungal order Sordariales.</title>
        <authorList>
            <person name="Hensen N."/>
            <person name="Bonometti L."/>
            <person name="Westerberg I."/>
            <person name="Brannstrom I.O."/>
            <person name="Guillou S."/>
            <person name="Cros-Aarteil S."/>
            <person name="Calhoun S."/>
            <person name="Haridas S."/>
            <person name="Kuo A."/>
            <person name="Mondo S."/>
            <person name="Pangilinan J."/>
            <person name="Riley R."/>
            <person name="LaButti K."/>
            <person name="Andreopoulos B."/>
            <person name="Lipzen A."/>
            <person name="Chen C."/>
            <person name="Yan M."/>
            <person name="Daum C."/>
            <person name="Ng V."/>
            <person name="Clum A."/>
            <person name="Steindorff A."/>
            <person name="Ohm R.A."/>
            <person name="Martin F."/>
            <person name="Silar P."/>
            <person name="Natvig D.O."/>
            <person name="Lalanne C."/>
            <person name="Gautier V."/>
            <person name="Ament-Velasquez S.L."/>
            <person name="Kruys A."/>
            <person name="Hutchinson M.I."/>
            <person name="Powell A.J."/>
            <person name="Barry K."/>
            <person name="Miller A.N."/>
            <person name="Grigoriev I.V."/>
            <person name="Debuchy R."/>
            <person name="Gladieux P."/>
            <person name="Hiltunen Thoren M."/>
            <person name="Johannesson H."/>
        </authorList>
    </citation>
    <scope>NUCLEOTIDE SEQUENCE</scope>
    <source>
        <strain evidence="2">CBS 141.50</strain>
    </source>
</reference>
<reference evidence="2" key="2">
    <citation type="submission" date="2023-05" db="EMBL/GenBank/DDBJ databases">
        <authorList>
            <consortium name="Lawrence Berkeley National Laboratory"/>
            <person name="Steindorff A."/>
            <person name="Hensen N."/>
            <person name="Bonometti L."/>
            <person name="Westerberg I."/>
            <person name="Brannstrom I.O."/>
            <person name="Guillou S."/>
            <person name="Cros-Aarteil S."/>
            <person name="Calhoun S."/>
            <person name="Haridas S."/>
            <person name="Kuo A."/>
            <person name="Mondo S."/>
            <person name="Pangilinan J."/>
            <person name="Riley R."/>
            <person name="Labutti K."/>
            <person name="Andreopoulos B."/>
            <person name="Lipzen A."/>
            <person name="Chen C."/>
            <person name="Yanf M."/>
            <person name="Daum C."/>
            <person name="Ng V."/>
            <person name="Clum A."/>
            <person name="Ohm R."/>
            <person name="Martin F."/>
            <person name="Silar P."/>
            <person name="Natvig D."/>
            <person name="Lalanne C."/>
            <person name="Gautier V."/>
            <person name="Ament-Velasquez S.L."/>
            <person name="Kruys A."/>
            <person name="Hutchinson M.I."/>
            <person name="Powell A.J."/>
            <person name="Barry K."/>
            <person name="Miller A.N."/>
            <person name="Grigoriev I.V."/>
            <person name="Debuchy R."/>
            <person name="Gladieux P."/>
            <person name="Thoren M.H."/>
            <person name="Johannesson H."/>
        </authorList>
    </citation>
    <scope>NUCLEOTIDE SEQUENCE</scope>
    <source>
        <strain evidence="2">CBS 141.50</strain>
    </source>
</reference>
<dbReference type="RefSeq" id="XP_062638327.1">
    <property type="nucleotide sequence ID" value="XM_062780217.1"/>
</dbReference>
<feature type="compositionally biased region" description="Low complexity" evidence="1">
    <location>
        <begin position="1"/>
        <end position="18"/>
    </location>
</feature>
<proteinExistence type="predicted"/>
<sequence>MSSQSFQSPQQAQATTPSRPCATCRHLQNLNCITEEQANACPHNYTGTPANTPATSPSTRPVANTTTGALGVNNFPTPITPTPPGPRGIITTVRGPFTPPPPPPRLRPPLNGRPPRDPIDPRTHALNPHRQGHRGPWNTQYNRRRYYGREYDPWSLAERPVEDYGEAMDDGRWREWLPAPPAPEGGRRRFVLAPVVNRGGQGVQELEVGMARMARMGLGQRQGGRDGEDGENRLPEVAAPRYTAPGEEEENTPPPEYAEVAAAASGPGRRAYPPTYDETILADIHPPQHHPTHHRPPYHPPVDQAQRPPQYQYQHQPHPDEIHLHLFNPTHPVTFDGKPRPPPGYILRNPQSRQAWYDRHEREPGLRQNARWGRCAARGMMEGRVLRVPGRLGKGKKGGGEEVPFELPSPRDGILNAEVKGGGEEELLFEATGYDDGEDGDDEA</sequence>
<feature type="region of interest" description="Disordered" evidence="1">
    <location>
        <begin position="390"/>
        <end position="444"/>
    </location>
</feature>
<feature type="region of interest" description="Disordered" evidence="1">
    <location>
        <begin position="67"/>
        <end position="86"/>
    </location>
</feature>
<dbReference type="GeneID" id="87816830"/>
<accession>A0AAN6V5X7</accession>
<comment type="caution">
    <text evidence="2">The sequence shown here is derived from an EMBL/GenBank/DDBJ whole genome shotgun (WGS) entry which is preliminary data.</text>
</comment>
<evidence type="ECO:0000313" key="2">
    <source>
        <dbReference type="EMBL" id="KAK4144956.1"/>
    </source>
</evidence>
<dbReference type="Proteomes" id="UP001302676">
    <property type="component" value="Unassembled WGS sequence"/>
</dbReference>
<feature type="compositionally biased region" description="Basic and acidic residues" evidence="1">
    <location>
        <begin position="223"/>
        <end position="234"/>
    </location>
</feature>
<protein>
    <submittedName>
        <fullName evidence="2">Uncharacterized protein</fullName>
    </submittedName>
</protein>
<dbReference type="EMBL" id="MU853572">
    <property type="protein sequence ID" value="KAK4144956.1"/>
    <property type="molecule type" value="Genomic_DNA"/>
</dbReference>
<evidence type="ECO:0000256" key="1">
    <source>
        <dbReference type="SAM" id="MobiDB-lite"/>
    </source>
</evidence>
<feature type="compositionally biased region" description="Acidic residues" evidence="1">
    <location>
        <begin position="424"/>
        <end position="444"/>
    </location>
</feature>
<gene>
    <name evidence="2" type="ORF">C8A04DRAFT_27203</name>
</gene>
<organism evidence="2 3">
    <name type="scientific">Dichotomopilus funicola</name>
    <dbReference type="NCBI Taxonomy" id="1934379"/>
    <lineage>
        <taxon>Eukaryota</taxon>
        <taxon>Fungi</taxon>
        <taxon>Dikarya</taxon>
        <taxon>Ascomycota</taxon>
        <taxon>Pezizomycotina</taxon>
        <taxon>Sordariomycetes</taxon>
        <taxon>Sordariomycetidae</taxon>
        <taxon>Sordariales</taxon>
        <taxon>Chaetomiaceae</taxon>
        <taxon>Dichotomopilus</taxon>
    </lineage>
</organism>
<feature type="region of interest" description="Disordered" evidence="1">
    <location>
        <begin position="284"/>
        <end position="314"/>
    </location>
</feature>
<feature type="region of interest" description="Disordered" evidence="1">
    <location>
        <begin position="94"/>
        <end position="117"/>
    </location>
</feature>
<name>A0AAN6V5X7_9PEZI</name>
<evidence type="ECO:0000313" key="3">
    <source>
        <dbReference type="Proteomes" id="UP001302676"/>
    </source>
</evidence>
<feature type="compositionally biased region" description="Basic residues" evidence="1">
    <location>
        <begin position="287"/>
        <end position="297"/>
    </location>
</feature>
<dbReference type="AlphaFoldDB" id="A0AAN6V5X7"/>